<sequence length="261" mass="29050">MKARRCRSALVALLALVFVLLPGVAAIAADKAAPEAAAGNIADRWVLWPKPGEAKAFEAGVREHAAWRKKAGEPFTWVMYQPIAGSDLTYYVIRSDNHAWKDFDAEEAWSTKAKAEEAYQQQLGMHVAREEHYYEETDIAHSHWIDSTDYKYVGVTSWRLKPGARGDLMAALEKIQKAITDAKWPYPYRLAWLIGGDDRLRVVMPMKSFAEMADPDPSVRALLAKSLGSEDAAGATLKQFGGALEDTQYTVFAYRPDLAAQ</sequence>
<comment type="caution">
    <text evidence="2">The sequence shown here is derived from an EMBL/GenBank/DDBJ whole genome shotgun (WGS) entry which is preliminary data.</text>
</comment>
<evidence type="ECO:0000256" key="1">
    <source>
        <dbReference type="SAM" id="SignalP"/>
    </source>
</evidence>
<keyword evidence="3" id="KW-1185">Reference proteome</keyword>
<accession>A0A839EQJ6</accession>
<organism evidence="2 3">
    <name type="scientific">Dokdonella fugitiva</name>
    <dbReference type="NCBI Taxonomy" id="328517"/>
    <lineage>
        <taxon>Bacteria</taxon>
        <taxon>Pseudomonadati</taxon>
        <taxon>Pseudomonadota</taxon>
        <taxon>Gammaproteobacteria</taxon>
        <taxon>Lysobacterales</taxon>
        <taxon>Rhodanobacteraceae</taxon>
        <taxon>Dokdonella</taxon>
    </lineage>
</organism>
<dbReference type="Proteomes" id="UP000550401">
    <property type="component" value="Unassembled WGS sequence"/>
</dbReference>
<reference evidence="2 3" key="1">
    <citation type="submission" date="2020-07" db="EMBL/GenBank/DDBJ databases">
        <title>Genomic Encyclopedia of Type Strains, Phase IV (KMG-V): Genome sequencing to study the core and pangenomes of soil and plant-associated prokaryotes.</title>
        <authorList>
            <person name="Whitman W."/>
        </authorList>
    </citation>
    <scope>NUCLEOTIDE SEQUENCE [LARGE SCALE GENOMIC DNA]</scope>
    <source>
        <strain evidence="2 3">RH2WT43</strain>
    </source>
</reference>
<feature type="signal peptide" evidence="1">
    <location>
        <begin position="1"/>
        <end position="28"/>
    </location>
</feature>
<gene>
    <name evidence="2" type="ORF">FHW12_000206</name>
</gene>
<evidence type="ECO:0000313" key="2">
    <source>
        <dbReference type="EMBL" id="MBA8886015.1"/>
    </source>
</evidence>
<feature type="chain" id="PRO_5032326968" evidence="1">
    <location>
        <begin position="29"/>
        <end position="261"/>
    </location>
</feature>
<keyword evidence="1" id="KW-0732">Signal</keyword>
<proteinExistence type="predicted"/>
<dbReference type="RefSeq" id="WP_182529136.1">
    <property type="nucleotide sequence ID" value="NZ_JACGXL010000001.1"/>
</dbReference>
<protein>
    <submittedName>
        <fullName evidence="2">Uncharacterized protein</fullName>
    </submittedName>
</protein>
<evidence type="ECO:0000313" key="3">
    <source>
        <dbReference type="Proteomes" id="UP000550401"/>
    </source>
</evidence>
<dbReference type="EMBL" id="JACGXL010000001">
    <property type="protein sequence ID" value="MBA8886015.1"/>
    <property type="molecule type" value="Genomic_DNA"/>
</dbReference>
<name>A0A839EQJ6_9GAMM</name>
<dbReference type="AlphaFoldDB" id="A0A839EQJ6"/>